<evidence type="ECO:0000313" key="7">
    <source>
        <dbReference type="Proteomes" id="UP000317730"/>
    </source>
</evidence>
<dbReference type="AlphaFoldDB" id="A0A4Y3TXJ1"/>
<evidence type="ECO:0000313" key="6">
    <source>
        <dbReference type="EMBL" id="GEB85847.1"/>
    </source>
</evidence>
<accession>A0A4Y3TXJ1</accession>
<evidence type="ECO:0000256" key="3">
    <source>
        <dbReference type="ARBA" id="ARBA00022764"/>
    </source>
</evidence>
<keyword evidence="2 4" id="KW-0732">Signal</keyword>
<dbReference type="Gene3D" id="3.90.1210.10">
    <property type="entry name" value="Antifreeze-like/N-acetylneuraminic acid synthase C-terminal domain"/>
    <property type="match status" value="1"/>
</dbReference>
<dbReference type="GO" id="GO:0044780">
    <property type="term" value="P:bacterial-type flagellum assembly"/>
    <property type="evidence" value="ECO:0007669"/>
    <property type="project" value="InterPro"/>
</dbReference>
<dbReference type="RefSeq" id="WP_242008864.1">
    <property type="nucleotide sequence ID" value="NZ_BAPL01000030.1"/>
</dbReference>
<dbReference type="CDD" id="cd11614">
    <property type="entry name" value="SAF_CpaB_FlgA_like"/>
    <property type="match status" value="1"/>
</dbReference>
<dbReference type="InterPro" id="IPR017585">
    <property type="entry name" value="SAF_FlgA"/>
</dbReference>
<name>A0A4Y3TXJ1_9PROT</name>
<dbReference type="InterPro" id="IPR013974">
    <property type="entry name" value="SAF"/>
</dbReference>
<keyword evidence="7" id="KW-1185">Reference proteome</keyword>
<comment type="caution">
    <text evidence="6">The sequence shown here is derived from an EMBL/GenBank/DDBJ whole genome shotgun (WGS) entry which is preliminary data.</text>
</comment>
<dbReference type="PANTHER" id="PTHR36307">
    <property type="entry name" value="FLAGELLA BASAL BODY P-RING FORMATION PROTEIN FLGA"/>
    <property type="match status" value="1"/>
</dbReference>
<sequence>MSIRGGIAALIVAGSMVCSMPLAEAATLKTASVITASTVRLSDLFSDLEPGQDRVLGPAPAPGASIQVGGAQLLAIADQYGVDWIDQSASAQVTITRAGRVLDKDYFVNLVRQNLPDAGGGPVSVDLIDFHPIAVSPDDPKPVTLSDLNWDPRSGRFTATIYRTQTTGDSTQDSYLLAGTIHAARRVLVFSHALQSGSVVSMADVTMDDAYTGRAQDRTYTDEADIDGMTLTHSVMAGDAVQERDLHRTVVVHKGDPVLIVFTAPGLHLTASGRAIEDGGKGQYVRVLNLASNMIVTGRPNNASEVVVEAGSSGMPSDAATLRRLTTSSRGG</sequence>
<dbReference type="PANTHER" id="PTHR36307:SF1">
    <property type="entry name" value="FLAGELLA BASAL BODY P-RING FORMATION PROTEIN FLGA"/>
    <property type="match status" value="1"/>
</dbReference>
<reference evidence="6 7" key="1">
    <citation type="submission" date="2019-06" db="EMBL/GenBank/DDBJ databases">
        <title>Whole genome shotgun sequence of Acetobacter peroxydans NBRC 13755.</title>
        <authorList>
            <person name="Hosoyama A."/>
            <person name="Uohara A."/>
            <person name="Ohji S."/>
            <person name="Ichikawa N."/>
        </authorList>
    </citation>
    <scope>NUCLEOTIDE SEQUENCE [LARGE SCALE GENOMIC DNA]</scope>
    <source>
        <strain evidence="6 7">NBRC 13755</strain>
    </source>
</reference>
<dbReference type="Proteomes" id="UP000317730">
    <property type="component" value="Unassembled WGS sequence"/>
</dbReference>
<dbReference type="SMART" id="SM00858">
    <property type="entry name" value="SAF"/>
    <property type="match status" value="1"/>
</dbReference>
<gene>
    <name evidence="6" type="ORF">APE01nite_16440</name>
</gene>
<feature type="chain" id="PRO_5021484678" description="SAF domain-containing protein" evidence="4">
    <location>
        <begin position="26"/>
        <end position="332"/>
    </location>
</feature>
<dbReference type="NCBIfam" id="TIGR03170">
    <property type="entry name" value="flgA_cterm"/>
    <property type="match status" value="1"/>
</dbReference>
<dbReference type="Gene3D" id="2.30.30.760">
    <property type="match status" value="1"/>
</dbReference>
<dbReference type="Pfam" id="PF13144">
    <property type="entry name" value="ChapFlgA"/>
    <property type="match status" value="1"/>
</dbReference>
<protein>
    <recommendedName>
        <fullName evidence="5">SAF domain-containing protein</fullName>
    </recommendedName>
</protein>
<evidence type="ECO:0000256" key="1">
    <source>
        <dbReference type="ARBA" id="ARBA00004418"/>
    </source>
</evidence>
<evidence type="ECO:0000259" key="5">
    <source>
        <dbReference type="SMART" id="SM00858"/>
    </source>
</evidence>
<evidence type="ECO:0000256" key="2">
    <source>
        <dbReference type="ARBA" id="ARBA00022729"/>
    </source>
</evidence>
<organism evidence="6 7">
    <name type="scientific">Acetobacter peroxydans</name>
    <dbReference type="NCBI Taxonomy" id="104098"/>
    <lineage>
        <taxon>Bacteria</taxon>
        <taxon>Pseudomonadati</taxon>
        <taxon>Pseudomonadota</taxon>
        <taxon>Alphaproteobacteria</taxon>
        <taxon>Acetobacterales</taxon>
        <taxon>Acetobacteraceae</taxon>
        <taxon>Acetobacter</taxon>
    </lineage>
</organism>
<feature type="domain" description="SAF" evidence="5">
    <location>
        <begin position="185"/>
        <end position="247"/>
    </location>
</feature>
<feature type="signal peptide" evidence="4">
    <location>
        <begin position="1"/>
        <end position="25"/>
    </location>
</feature>
<dbReference type="EMBL" id="BJMV01000008">
    <property type="protein sequence ID" value="GEB85847.1"/>
    <property type="molecule type" value="Genomic_DNA"/>
</dbReference>
<comment type="subcellular location">
    <subcellularLocation>
        <location evidence="1">Periplasm</location>
    </subcellularLocation>
</comment>
<dbReference type="InterPro" id="IPR039246">
    <property type="entry name" value="Flagellar_FlgA"/>
</dbReference>
<keyword evidence="3" id="KW-0574">Periplasm</keyword>
<evidence type="ECO:0000256" key="4">
    <source>
        <dbReference type="SAM" id="SignalP"/>
    </source>
</evidence>
<dbReference type="GO" id="GO:0042597">
    <property type="term" value="C:periplasmic space"/>
    <property type="evidence" value="ECO:0007669"/>
    <property type="project" value="UniProtKB-SubCell"/>
</dbReference>
<proteinExistence type="predicted"/>